<keyword evidence="2" id="KW-1185">Reference proteome</keyword>
<proteinExistence type="predicted"/>
<reference evidence="2" key="1">
    <citation type="journal article" date="2022" name="Mol. Ecol. Resour.">
        <title>The genomes of chicory, endive, great burdock and yacon provide insights into Asteraceae palaeo-polyploidization history and plant inulin production.</title>
        <authorList>
            <person name="Fan W."/>
            <person name="Wang S."/>
            <person name="Wang H."/>
            <person name="Wang A."/>
            <person name="Jiang F."/>
            <person name="Liu H."/>
            <person name="Zhao H."/>
            <person name="Xu D."/>
            <person name="Zhang Y."/>
        </authorList>
    </citation>
    <scope>NUCLEOTIDE SEQUENCE [LARGE SCALE GENOMIC DNA]</scope>
    <source>
        <strain evidence="2">cv. Punajuju</strain>
    </source>
</reference>
<reference evidence="1 2" key="2">
    <citation type="journal article" date="2022" name="Mol. Ecol. Resour.">
        <title>The genomes of chicory, endive, great burdock and yacon provide insights into Asteraceae paleo-polyploidization history and plant inulin production.</title>
        <authorList>
            <person name="Fan W."/>
            <person name="Wang S."/>
            <person name="Wang H."/>
            <person name="Wang A."/>
            <person name="Jiang F."/>
            <person name="Liu H."/>
            <person name="Zhao H."/>
            <person name="Xu D."/>
            <person name="Zhang Y."/>
        </authorList>
    </citation>
    <scope>NUCLEOTIDE SEQUENCE [LARGE SCALE GENOMIC DNA]</scope>
    <source>
        <strain evidence="2">cv. Punajuju</strain>
        <tissue evidence="1">Leaves</tissue>
    </source>
</reference>
<protein>
    <submittedName>
        <fullName evidence="1">Uncharacterized protein</fullName>
    </submittedName>
</protein>
<sequence>MQKPSSIWRGKSPKWLKTNEKEIMGSCQAEWRKVTLEDLLESGNEAESEKEEEVKEKVEIEKENRKDTELKEIPVEKETQPKEINDGQEEKQPIIAGIKQRKKHKKGKTKQEAPKSTGPSMNQPLWDELKNAPEDTRILQEMCEKNGKGKTHTPDTVTLTIKASEALLGTLPKKEKDPGSPLITATVGDVVIRNTLMDLGERFSANHELNNLSSHATYEDICFLLLNI</sequence>
<accession>A0ACB8ZPX5</accession>
<organism evidence="1 2">
    <name type="scientific">Cichorium intybus</name>
    <name type="common">Chicory</name>
    <dbReference type="NCBI Taxonomy" id="13427"/>
    <lineage>
        <taxon>Eukaryota</taxon>
        <taxon>Viridiplantae</taxon>
        <taxon>Streptophyta</taxon>
        <taxon>Embryophyta</taxon>
        <taxon>Tracheophyta</taxon>
        <taxon>Spermatophyta</taxon>
        <taxon>Magnoliopsida</taxon>
        <taxon>eudicotyledons</taxon>
        <taxon>Gunneridae</taxon>
        <taxon>Pentapetalae</taxon>
        <taxon>asterids</taxon>
        <taxon>campanulids</taxon>
        <taxon>Asterales</taxon>
        <taxon>Asteraceae</taxon>
        <taxon>Cichorioideae</taxon>
        <taxon>Cichorieae</taxon>
        <taxon>Cichoriinae</taxon>
        <taxon>Cichorium</taxon>
    </lineage>
</organism>
<comment type="caution">
    <text evidence="1">The sequence shown here is derived from an EMBL/GenBank/DDBJ whole genome shotgun (WGS) entry which is preliminary data.</text>
</comment>
<dbReference type="EMBL" id="CM042016">
    <property type="protein sequence ID" value="KAI3699695.1"/>
    <property type="molecule type" value="Genomic_DNA"/>
</dbReference>
<gene>
    <name evidence="1" type="ORF">L2E82_44139</name>
</gene>
<name>A0ACB8ZPX5_CICIN</name>
<dbReference type="Proteomes" id="UP001055811">
    <property type="component" value="Linkage Group LG08"/>
</dbReference>
<evidence type="ECO:0000313" key="2">
    <source>
        <dbReference type="Proteomes" id="UP001055811"/>
    </source>
</evidence>
<evidence type="ECO:0000313" key="1">
    <source>
        <dbReference type="EMBL" id="KAI3699695.1"/>
    </source>
</evidence>